<evidence type="ECO:0000256" key="1">
    <source>
        <dbReference type="SAM" id="MobiDB-lite"/>
    </source>
</evidence>
<dbReference type="EMBL" id="CAXAMM010005881">
    <property type="protein sequence ID" value="CAK9008995.1"/>
    <property type="molecule type" value="Genomic_DNA"/>
</dbReference>
<evidence type="ECO:0008006" key="4">
    <source>
        <dbReference type="Google" id="ProtNLM"/>
    </source>
</evidence>
<protein>
    <recommendedName>
        <fullName evidence="4">Peptidylprolyl isomerase</fullName>
    </recommendedName>
</protein>
<organism evidence="2 3">
    <name type="scientific">Durusdinium trenchii</name>
    <dbReference type="NCBI Taxonomy" id="1381693"/>
    <lineage>
        <taxon>Eukaryota</taxon>
        <taxon>Sar</taxon>
        <taxon>Alveolata</taxon>
        <taxon>Dinophyceae</taxon>
        <taxon>Suessiales</taxon>
        <taxon>Symbiodiniaceae</taxon>
        <taxon>Durusdinium</taxon>
    </lineage>
</organism>
<feature type="non-terminal residue" evidence="2">
    <location>
        <position position="844"/>
    </location>
</feature>
<accession>A0ABP0J3Q5</accession>
<feature type="compositionally biased region" description="Basic residues" evidence="1">
    <location>
        <begin position="122"/>
        <end position="141"/>
    </location>
</feature>
<feature type="compositionally biased region" description="Basic and acidic residues" evidence="1">
    <location>
        <begin position="53"/>
        <end position="71"/>
    </location>
</feature>
<feature type="compositionally biased region" description="Basic residues" evidence="1">
    <location>
        <begin position="363"/>
        <end position="384"/>
    </location>
</feature>
<evidence type="ECO:0000313" key="3">
    <source>
        <dbReference type="Proteomes" id="UP001642464"/>
    </source>
</evidence>
<feature type="compositionally biased region" description="Basic and acidic residues" evidence="1">
    <location>
        <begin position="342"/>
        <end position="362"/>
    </location>
</feature>
<feature type="compositionally biased region" description="Basic residues" evidence="1">
    <location>
        <begin position="447"/>
        <end position="465"/>
    </location>
</feature>
<sequence>EDDLCRGCRSVRRIRDFFCGGFLLRSQEARAVAALRTCVGELTDLAEIASPILEKEKAEADPAEDKSKDLSGKPSAPEVGGGPEAPVVKTEAVEKDENATETPGVSEVVDKEEDTQGEKKEEKKKKRKKKHPDQKPSKRRLEKKEKKARERDAQIAEDKKESLLTIRLGEETNVAGIETIVDDKDPVRAVDRGGAPGALARWTAGEEIKVSEIPIEHVGVGTMIEVTDGSYFGSPCKAAGQLQSIDVQLDAVHFRLKLTGTTNEELLKHQTGSPSQLVRVHRCPSDCAADRMGEDLLHAFKMRKLGLAHPEEGWARNLVVVAADDELGALRSRGEALAPVDPGREGVVEKKDDKAKKAERSPSKRRKKDKDKKKSKRSKKKKKESGRSVSTEGRGRKKAKEEEAKKRRRSSTSSSRSVQLTGKYPRAASTKSYDALYSGTGLDKKERIRRRVLKKAKRAARKKTKEKSSDGSDSSSDQSGSDLEAEAEDTLFEGETKVQRIAQRGSLEPIALMYMRQHLVKKANGPALREILTLSIAVDQLLNSRPARALDTLLQRLKSVEAGLNGAHWSVAQKLEVGPTENLMLTAQEELSSAQKEAYTDARTKMLAGLSEGRPKGYAKGSSKSKDDGRRDRDRPKGKDSGKGKSKSSNKEEQAALNFGWVSGARDRPGEAEIALGGPFGQLTHTPQAVVDQPVDEAPLLEADGCNTFPPMPPPFVCEVGTAKASDLVMSDAKKERLGSELEGRSIGELGGWVVQRFLEVVPLRSMFTGKGGNRDIFPLPTSFDFLGSLWPSRCRNQIDWMVCMTTALNSFWGEELFGKDEASEIQIKVLNNLLEEVERFCNM</sequence>
<evidence type="ECO:0000313" key="2">
    <source>
        <dbReference type="EMBL" id="CAK9008995.1"/>
    </source>
</evidence>
<reference evidence="2 3" key="1">
    <citation type="submission" date="2024-02" db="EMBL/GenBank/DDBJ databases">
        <authorList>
            <person name="Chen Y."/>
            <person name="Shah S."/>
            <person name="Dougan E. K."/>
            <person name="Thang M."/>
            <person name="Chan C."/>
        </authorList>
    </citation>
    <scope>NUCLEOTIDE SEQUENCE [LARGE SCALE GENOMIC DNA]</scope>
</reference>
<feature type="region of interest" description="Disordered" evidence="1">
    <location>
        <begin position="608"/>
        <end position="653"/>
    </location>
</feature>
<keyword evidence="3" id="KW-1185">Reference proteome</keyword>
<feature type="region of interest" description="Disordered" evidence="1">
    <location>
        <begin position="337"/>
        <end position="426"/>
    </location>
</feature>
<feature type="compositionally biased region" description="Basic and acidic residues" evidence="1">
    <location>
        <begin position="624"/>
        <end position="653"/>
    </location>
</feature>
<feature type="compositionally biased region" description="Low complexity" evidence="1">
    <location>
        <begin position="471"/>
        <end position="482"/>
    </location>
</feature>
<feature type="non-terminal residue" evidence="2">
    <location>
        <position position="1"/>
    </location>
</feature>
<dbReference type="Proteomes" id="UP001642464">
    <property type="component" value="Unassembled WGS sequence"/>
</dbReference>
<feature type="region of interest" description="Disordered" evidence="1">
    <location>
        <begin position="447"/>
        <end position="489"/>
    </location>
</feature>
<name>A0ABP0J3Q5_9DINO</name>
<feature type="region of interest" description="Disordered" evidence="1">
    <location>
        <begin position="51"/>
        <end position="156"/>
    </location>
</feature>
<proteinExistence type="predicted"/>
<comment type="caution">
    <text evidence="2">The sequence shown here is derived from an EMBL/GenBank/DDBJ whole genome shotgun (WGS) entry which is preliminary data.</text>
</comment>
<feature type="compositionally biased region" description="Basic and acidic residues" evidence="1">
    <location>
        <begin position="142"/>
        <end position="156"/>
    </location>
</feature>
<gene>
    <name evidence="2" type="ORF">SCF082_LOCUS10105</name>
</gene>